<dbReference type="InterPro" id="IPR032675">
    <property type="entry name" value="LRR_dom_sf"/>
</dbReference>
<keyword evidence="5" id="KW-0611">Plant defense</keyword>
<dbReference type="GO" id="GO:0005829">
    <property type="term" value="C:cytosol"/>
    <property type="evidence" value="ECO:0007669"/>
    <property type="project" value="EnsemblPlants"/>
</dbReference>
<dbReference type="InterPro" id="IPR036388">
    <property type="entry name" value="WH-like_DNA-bd_sf"/>
</dbReference>
<dbReference type="PANTHER" id="PTHR36766:SF3">
    <property type="entry name" value="RPW8 DOMAIN-CONTAINING PROTEIN"/>
    <property type="match status" value="1"/>
</dbReference>
<dbReference type="Proteomes" id="UP000008694">
    <property type="component" value="Unassembled WGS sequence"/>
</dbReference>
<evidence type="ECO:0000256" key="1">
    <source>
        <dbReference type="ARBA" id="ARBA00008894"/>
    </source>
</evidence>
<protein>
    <recommendedName>
        <fullName evidence="7">RPW8 domain-containing protein</fullName>
    </recommendedName>
</protein>
<keyword evidence="4" id="KW-0547">Nucleotide-binding</keyword>
<dbReference type="FunFam" id="1.10.10.10:FF:000322">
    <property type="entry name" value="Probable disease resistance protein At1g63360"/>
    <property type="match status" value="1"/>
</dbReference>
<comment type="similarity">
    <text evidence="1">Belongs to the disease resistance NB-LRR family.</text>
</comment>
<evidence type="ECO:0000256" key="6">
    <source>
        <dbReference type="ARBA" id="ARBA00022840"/>
    </source>
</evidence>
<dbReference type="EMBL" id="GL348720">
    <property type="protein sequence ID" value="EFH41302.1"/>
    <property type="molecule type" value="Genomic_DNA"/>
</dbReference>
<dbReference type="GO" id="GO:0012505">
    <property type="term" value="C:endomembrane system"/>
    <property type="evidence" value="ECO:0007669"/>
    <property type="project" value="EnsemblPlants"/>
</dbReference>
<keyword evidence="3" id="KW-0677">Repeat</keyword>
<evidence type="ECO:0000256" key="3">
    <source>
        <dbReference type="ARBA" id="ARBA00022737"/>
    </source>
</evidence>
<dbReference type="Gramene" id="scaffold_803427.1">
    <property type="protein sequence ID" value="scaffold_803427.1"/>
    <property type="gene ID" value="scaffold_803427.1"/>
</dbReference>
<accession>D7MLE4</accession>
<keyword evidence="9" id="KW-1185">Reference proteome</keyword>
<dbReference type="Gene3D" id="1.10.10.10">
    <property type="entry name" value="Winged helix-like DNA-binding domain superfamily/Winged helix DNA-binding domain"/>
    <property type="match status" value="1"/>
</dbReference>
<proteinExistence type="inferred from homology"/>
<evidence type="ECO:0000256" key="5">
    <source>
        <dbReference type="ARBA" id="ARBA00022821"/>
    </source>
</evidence>
<gene>
    <name evidence="8" type="ORF">ARALYDRAFT_920027</name>
</gene>
<evidence type="ECO:0000313" key="9">
    <source>
        <dbReference type="Proteomes" id="UP000008694"/>
    </source>
</evidence>
<sequence length="640" mass="73202">MELQDLKDMIVEALVVVEECSRIKKWNILLKSKYTTKVVEINRKMFKFCQVQLQLLQFRNQLQFNNYLQIINKKLDLLSVSSPSPVFSKRCSVPKLNTVLVGLDWPLMELKKKLLGNSVVVVSGPPGCGKTTLVTQLCDDDKIKETGLRDLLEELTKDGPILLVLDDVWRGSEFLLRKFQIELEDYKILVTSRFDFSSLWSTYHLETLKDEDAKALLIQWILKRCNGFPLVIEVVGISLKGQALYLWKGQVESWSEGETILGNAHPTVLKRLQPSFSALKPHLKECFLDMGSFLEDQKIHASLIIDIWVELYGRGSTSTNMYMKYLNDLASQNLLKLVPLGTNEYEDGFYNELLVTQHDILRELAIFQSELEPILERKKLNLEIREDNYPDWCSNLRQPINARLLSISTVLNVSSSDYALPSFIAGMKKLKVLTITNHGFVPTRLSNFSCLSSLPNLKRIRLEKVSVTLLDIPRLQLGSLKKLSSLMCSFGEVFYGTEEIDVAKALSSLQEIDIDYCYDLLELPYWVSEVVSLKTLSITNCDKLSILPEALGNLSKLEMLRSCSCNNLTELPQEIGKLEKLKMIWMRNYTGCKLPDSVTNLENLEVKCDEETGFLWERLKPKMINLRVVKEEIDLSSTWA</sequence>
<dbReference type="PROSITE" id="PS51153">
    <property type="entry name" value="RPW8"/>
    <property type="match status" value="1"/>
</dbReference>
<dbReference type="FunFam" id="3.80.10.10:FF:001428">
    <property type="entry name" value="Probable disease resistance protein At5g04720"/>
    <property type="match status" value="1"/>
</dbReference>
<evidence type="ECO:0000259" key="7">
    <source>
        <dbReference type="PROSITE" id="PS51153"/>
    </source>
</evidence>
<dbReference type="eggNOG" id="ENOG502QSSA">
    <property type="taxonomic scope" value="Eukaryota"/>
</dbReference>
<name>D7MLE4_ARALL</name>
<organism evidence="9">
    <name type="scientific">Arabidopsis lyrata subsp. lyrata</name>
    <name type="common">Lyre-leaved rock-cress</name>
    <dbReference type="NCBI Taxonomy" id="81972"/>
    <lineage>
        <taxon>Eukaryota</taxon>
        <taxon>Viridiplantae</taxon>
        <taxon>Streptophyta</taxon>
        <taxon>Embryophyta</taxon>
        <taxon>Tracheophyta</taxon>
        <taxon>Spermatophyta</taxon>
        <taxon>Magnoliopsida</taxon>
        <taxon>eudicotyledons</taxon>
        <taxon>Gunneridae</taxon>
        <taxon>Pentapetalae</taxon>
        <taxon>rosids</taxon>
        <taxon>malvids</taxon>
        <taxon>Brassicales</taxon>
        <taxon>Brassicaceae</taxon>
        <taxon>Camelineae</taxon>
        <taxon>Arabidopsis</taxon>
    </lineage>
</organism>
<keyword evidence="2" id="KW-0433">Leucine-rich repeat</keyword>
<dbReference type="Gene3D" id="3.40.50.300">
    <property type="entry name" value="P-loop containing nucleotide triphosphate hydrolases"/>
    <property type="match status" value="2"/>
</dbReference>
<evidence type="ECO:0000256" key="4">
    <source>
        <dbReference type="ARBA" id="ARBA00022741"/>
    </source>
</evidence>
<dbReference type="STRING" id="81972.D7MLE4"/>
<dbReference type="AlphaFoldDB" id="D7MLE4"/>
<dbReference type="SUPFAM" id="SSF52058">
    <property type="entry name" value="L domain-like"/>
    <property type="match status" value="1"/>
</dbReference>
<evidence type="ECO:0000313" key="8">
    <source>
        <dbReference type="EMBL" id="EFH41302.1"/>
    </source>
</evidence>
<dbReference type="GO" id="GO:0005524">
    <property type="term" value="F:ATP binding"/>
    <property type="evidence" value="ECO:0007669"/>
    <property type="project" value="UniProtKB-KW"/>
</dbReference>
<dbReference type="GO" id="GO:0006952">
    <property type="term" value="P:defense response"/>
    <property type="evidence" value="ECO:0007669"/>
    <property type="project" value="UniProtKB-KW"/>
</dbReference>
<keyword evidence="6" id="KW-0067">ATP-binding</keyword>
<reference evidence="9" key="1">
    <citation type="journal article" date="2011" name="Nat. Genet.">
        <title>The Arabidopsis lyrata genome sequence and the basis of rapid genome size change.</title>
        <authorList>
            <person name="Hu T.T."/>
            <person name="Pattyn P."/>
            <person name="Bakker E.G."/>
            <person name="Cao J."/>
            <person name="Cheng J.-F."/>
            <person name="Clark R.M."/>
            <person name="Fahlgren N."/>
            <person name="Fawcett J.A."/>
            <person name="Grimwood J."/>
            <person name="Gundlach H."/>
            <person name="Haberer G."/>
            <person name="Hollister J.D."/>
            <person name="Ossowski S."/>
            <person name="Ottilar R.P."/>
            <person name="Salamov A.A."/>
            <person name="Schneeberger K."/>
            <person name="Spannagl M."/>
            <person name="Wang X."/>
            <person name="Yang L."/>
            <person name="Nasrallah M.E."/>
            <person name="Bergelson J."/>
            <person name="Carrington J.C."/>
            <person name="Gaut B.S."/>
            <person name="Schmutz J."/>
            <person name="Mayer K.F.X."/>
            <person name="Van de Peer Y."/>
            <person name="Grigoriev I.V."/>
            <person name="Nordborg M."/>
            <person name="Weigel D."/>
            <person name="Guo Y.-L."/>
        </authorList>
    </citation>
    <scope>NUCLEOTIDE SEQUENCE [LARGE SCALE GENOMIC DNA]</scope>
    <source>
        <strain evidence="9">cv. MN47</strain>
    </source>
</reference>
<dbReference type="HOGENOM" id="CLU_012216_0_0_1"/>
<dbReference type="InterPro" id="IPR027417">
    <property type="entry name" value="P-loop_NTPase"/>
</dbReference>
<dbReference type="Pfam" id="PF05659">
    <property type="entry name" value="RPW8"/>
    <property type="match status" value="1"/>
</dbReference>
<evidence type="ECO:0000256" key="2">
    <source>
        <dbReference type="ARBA" id="ARBA00022614"/>
    </source>
</evidence>
<feature type="domain" description="RPW8" evidence="7">
    <location>
        <begin position="1"/>
        <end position="87"/>
    </location>
</feature>
<dbReference type="InterPro" id="IPR008808">
    <property type="entry name" value="Powdery_mildew-R_dom"/>
</dbReference>
<dbReference type="Gene3D" id="3.80.10.10">
    <property type="entry name" value="Ribonuclease Inhibitor"/>
    <property type="match status" value="1"/>
</dbReference>
<dbReference type="PANTHER" id="PTHR36766">
    <property type="entry name" value="PLANT BROAD-SPECTRUM MILDEW RESISTANCE PROTEIN RPW8"/>
    <property type="match status" value="1"/>
</dbReference>
<dbReference type="SUPFAM" id="SSF52540">
    <property type="entry name" value="P-loop containing nucleoside triphosphate hydrolases"/>
    <property type="match status" value="1"/>
</dbReference>